<organism evidence="1 2">
    <name type="scientific">Biomphalaria pfeifferi</name>
    <name type="common">Bloodfluke planorb</name>
    <name type="synonym">Freshwater snail</name>
    <dbReference type="NCBI Taxonomy" id="112525"/>
    <lineage>
        <taxon>Eukaryota</taxon>
        <taxon>Metazoa</taxon>
        <taxon>Spiralia</taxon>
        <taxon>Lophotrochozoa</taxon>
        <taxon>Mollusca</taxon>
        <taxon>Gastropoda</taxon>
        <taxon>Heterobranchia</taxon>
        <taxon>Euthyneura</taxon>
        <taxon>Panpulmonata</taxon>
        <taxon>Hygrophila</taxon>
        <taxon>Lymnaeoidea</taxon>
        <taxon>Planorbidae</taxon>
        <taxon>Biomphalaria</taxon>
    </lineage>
</organism>
<evidence type="ECO:0000313" key="2">
    <source>
        <dbReference type="Proteomes" id="UP001233172"/>
    </source>
</evidence>
<comment type="caution">
    <text evidence="1">The sequence shown here is derived from an EMBL/GenBank/DDBJ whole genome shotgun (WGS) entry which is preliminary data.</text>
</comment>
<keyword evidence="2" id="KW-1185">Reference proteome</keyword>
<feature type="non-terminal residue" evidence="1">
    <location>
        <position position="1"/>
    </location>
</feature>
<proteinExistence type="predicted"/>
<evidence type="ECO:0000313" key="1">
    <source>
        <dbReference type="EMBL" id="KAK0058861.1"/>
    </source>
</evidence>
<reference evidence="1" key="1">
    <citation type="journal article" date="2023" name="PLoS Negl. Trop. Dis.">
        <title>A genome sequence for Biomphalaria pfeifferi, the major vector snail for the human-infecting parasite Schistosoma mansoni.</title>
        <authorList>
            <person name="Bu L."/>
            <person name="Lu L."/>
            <person name="Laidemitt M.R."/>
            <person name="Zhang S.M."/>
            <person name="Mutuku M."/>
            <person name="Mkoji G."/>
            <person name="Steinauer M."/>
            <person name="Loker E.S."/>
        </authorList>
    </citation>
    <scope>NUCLEOTIDE SEQUENCE</scope>
    <source>
        <strain evidence="1">KasaAsao</strain>
    </source>
</reference>
<name>A0AAD8BQT2_BIOPF</name>
<accession>A0AAD8BQT2</accession>
<protein>
    <submittedName>
        <fullName evidence="1">Uncharacterized protein</fullName>
    </submittedName>
</protein>
<gene>
    <name evidence="1" type="ORF">Bpfe_011826</name>
</gene>
<reference evidence="1" key="2">
    <citation type="submission" date="2023-04" db="EMBL/GenBank/DDBJ databases">
        <authorList>
            <person name="Bu L."/>
            <person name="Lu L."/>
            <person name="Laidemitt M.R."/>
            <person name="Zhang S.M."/>
            <person name="Mutuku M."/>
            <person name="Mkoji G."/>
            <person name="Steinauer M."/>
            <person name="Loker E.S."/>
        </authorList>
    </citation>
    <scope>NUCLEOTIDE SEQUENCE</scope>
    <source>
        <strain evidence="1">KasaAsao</strain>
        <tissue evidence="1">Whole Snail</tissue>
    </source>
</reference>
<sequence>QVAEHNRSLAYSIQLNGTIILEQIIEATCPQDEVQNAKATDNPDSDTNCCCSRSSAFANIVGSLESLTYE</sequence>
<dbReference type="AlphaFoldDB" id="A0AAD8BQT2"/>
<dbReference type="Proteomes" id="UP001233172">
    <property type="component" value="Unassembled WGS sequence"/>
</dbReference>
<dbReference type="EMBL" id="JASAOG010000046">
    <property type="protein sequence ID" value="KAK0058861.1"/>
    <property type="molecule type" value="Genomic_DNA"/>
</dbReference>